<sequence length="1768" mass="192645">MPALTVTQPALTVTRPALTVTRPALTVTRPALTVTRPALTVTRPALTVTRPALTVTRPALTEQLTPEQEQLTPEQEQLTPEQEQLTPEQEQLTPEQEQLTPEQEQLTQEQEQLTQEQEQLTPEQEQLTQEQEQLTPEQEQLTPEQEQLTPEQEQLTQEQEQLTPGEKMYKAKGGCELSVPVELFLFRVVFVQCELFCSVFLSVCELFLFLCELFLFRCGLSGYLQVSRTLSGASRSLGLSGSLVPPVSRTLWCLQDSLVPQLSRLSGASSELGTLGHYDSLGACRSLGLSGALQVTMTPGASTSLGLWFSKDSLVPPGRVLGLSGLQDSLVPSRSLGLSGASRVSRTISVLLHVTEELSGGLQDSLVPPGYYGLSGHYDSLVPAGHYDCGASTSLGLPLDSLVLQVTMTLWCLQVTMTRWCIHVSRTLWCLHVSSTLCYLQVYGTRWCLHVSRTLCCLHDSRTPGASTSLDSLVIDSLVPPGLYDLWSIGTRWCLHVSRTLCCLHDSRTPLFASMILGLSGCLTSLGLSGASRSLGLLDSLVPPRSLDSLVPPGLYDSLVYGTRGASTSLDSLLPQVTRTLGASRVSMKLFWYLQVYGLVTMTLWYLQDSLVPSTSLDSLVPPGSLVPPVSRTLWCLQVSRTSGPSSSLGLSGPPGLQDSLVPPGLQDSLVPPGLQDSLVPPGLQDSLVPPGLKDFSGASRSYDSLVPHDSGLWSLGLSGASMSLDLSVASRSLDLSVASTSLGLSSVLSGLSMWLSATSLALSGASRSLGLTGTSTSLGLSGASKSLGLTGTSTSLGLSGAYRSLDLSGASRSLGLSGASKSLALVFKDGFEHNKWKAIHSVSWHHEGKQFMCSHSDGSLTMWNLRNTARPIQITYPHGKILKEGRKESCKPILKVEYKTSRNSEPYVIFSGGLSYDKAGGRRPTLTIMHGKAITVLEMDHPIVEFLVLCDTPYSNEIQDPYAVVLLLEKDLIMVDLTQSNFPIFENPYPMDIHESPVTCTAYFAECPPDIIPVLYSVGAKQKKTGYSHKEWPVSGGTWTLGSQTYPEVIVTGHADGTVKFWDASAITLQMLYKLKTSKVFENPNAGEGRAVELVEEDPYAIQMVSWCPQSRLFCVVGISAHVILYRFSKHDANTEIVSLEVRPQFDSEDVISPSEIENNPCFSDTSSHSSQMPGSPGNGSQDSLHYLKVKSRPVQMPPGYQAELVVQLQWVDREPPQQITSLDINSAYGLLAFGSSNGLVVVDYIQKTILRRVSTLDLYGAADPFQRLTRSPRKNRQSTSDFCMRSLSHFYSDSKKRNRKSYQSLTELSDNQVAMDMERSKSPTSDHVNGHCTSPTSQPCSVGKSRIPGAPEGPRLTRRGPGRPPFRKAQSAACMEISLPVPSITEESRENSFGRSRSSSVSSIDRDTKEAVTTLQFGESYGRKGDSLPAACLWVGTSLGVVLLLPISIPTERERLEEPVTMGPSGTVLMLKGSVLCFSFLNCGGTLIQSPYEVWREPNVPEDPDEPRRRKLVNLSPLSSQEACGDGHLTVVCSEKQAKVILMPTQAVLFTHNVTESSFLLRADVVSVCNSVCLACFCANGHVMTLSLPSLRLLMDTNYLPLTDVRIARTFVFTNGGQALYLTSPTEIQRIAYSQEMTDNLQDMLGELFTPIETPEAQNKGFLKGFFGGNTQTFDREELFGEAAAGKASRSLAQHIPGPMRLENVRAAAGGVVGDLARARIALEQRGERLGELEERTTLMLKSAETFSTHAHQVMLKHKDKKWYQL</sequence>
<evidence type="ECO:0000256" key="13">
    <source>
        <dbReference type="PROSITE-ProRule" id="PRU00290"/>
    </source>
</evidence>
<keyword evidence="16" id="KW-1185">Reference proteome</keyword>
<evidence type="ECO:0000256" key="9">
    <source>
        <dbReference type="ARBA" id="ARBA00022737"/>
    </source>
</evidence>
<reference evidence="17" key="1">
    <citation type="submission" date="2025-08" db="UniProtKB">
        <authorList>
            <consortium name="RefSeq"/>
        </authorList>
    </citation>
    <scope>IDENTIFICATION</scope>
    <source>
        <tissue evidence="17">White muscle</tissue>
    </source>
</reference>
<dbReference type="SMART" id="SM00320">
    <property type="entry name" value="WD40"/>
    <property type="match status" value="4"/>
</dbReference>
<dbReference type="InterPro" id="IPR036322">
    <property type="entry name" value="WD40_repeat_dom_sf"/>
</dbReference>
<accession>A0A8U1ETY0</accession>
<dbReference type="InterPro" id="IPR042855">
    <property type="entry name" value="V_SNARE_CC"/>
</dbReference>
<dbReference type="InterPro" id="IPR000664">
    <property type="entry name" value="Lethal2_giant"/>
</dbReference>
<evidence type="ECO:0000256" key="1">
    <source>
        <dbReference type="ARBA" id="ARBA00004202"/>
    </source>
</evidence>
<evidence type="ECO:0000256" key="7">
    <source>
        <dbReference type="ARBA" id="ARBA00022490"/>
    </source>
</evidence>
<dbReference type="PANTHER" id="PTHR10241">
    <property type="entry name" value="LETHAL 2 GIANT LARVAE PROTEIN"/>
    <property type="match status" value="1"/>
</dbReference>
<evidence type="ECO:0000259" key="15">
    <source>
        <dbReference type="PROSITE" id="PS50892"/>
    </source>
</evidence>
<evidence type="ECO:0000256" key="4">
    <source>
        <dbReference type="ARBA" id="ARBA00022448"/>
    </source>
</evidence>
<dbReference type="GO" id="GO:0005096">
    <property type="term" value="F:GTPase activator activity"/>
    <property type="evidence" value="ECO:0007669"/>
    <property type="project" value="TreeGrafter"/>
</dbReference>
<comment type="similarity">
    <text evidence="3">Belongs to the WD repeat L(2)GL family.</text>
</comment>
<feature type="region of interest" description="Disordered" evidence="14">
    <location>
        <begin position="1322"/>
        <end position="1371"/>
    </location>
</feature>
<keyword evidence="11 13" id="KW-0175">Coiled coil</keyword>
<dbReference type="PROSITE" id="PS50892">
    <property type="entry name" value="V_SNARE"/>
    <property type="match status" value="1"/>
</dbReference>
<dbReference type="GO" id="GO:0006887">
    <property type="term" value="P:exocytosis"/>
    <property type="evidence" value="ECO:0007669"/>
    <property type="project" value="UniProtKB-KW"/>
</dbReference>
<dbReference type="SUPFAM" id="SSF50978">
    <property type="entry name" value="WD40 repeat-like"/>
    <property type="match status" value="1"/>
</dbReference>
<dbReference type="PANTHER" id="PTHR10241:SF19">
    <property type="entry name" value="SYNTAXIN-BINDING PROTEIN 5-LIKE"/>
    <property type="match status" value="1"/>
</dbReference>
<name>A0A8U1ETY0_SALNM</name>
<dbReference type="FunFam" id="1.20.5.110:FF:000001">
    <property type="entry name" value="syntaxin-binding protein 5 isoform X1"/>
    <property type="match status" value="1"/>
</dbReference>
<dbReference type="GO" id="GO:0015031">
    <property type="term" value="P:protein transport"/>
    <property type="evidence" value="ECO:0007669"/>
    <property type="project" value="UniProtKB-KW"/>
</dbReference>
<dbReference type="GO" id="GO:0045159">
    <property type="term" value="F:myosin II binding"/>
    <property type="evidence" value="ECO:0007669"/>
    <property type="project" value="TreeGrafter"/>
</dbReference>
<evidence type="ECO:0000256" key="12">
    <source>
        <dbReference type="ARBA" id="ARBA00023136"/>
    </source>
</evidence>
<evidence type="ECO:0000256" key="10">
    <source>
        <dbReference type="ARBA" id="ARBA00022927"/>
    </source>
</evidence>
<dbReference type="InterPro" id="IPR015943">
    <property type="entry name" value="WD40/YVTN_repeat-like_dom_sf"/>
</dbReference>
<dbReference type="GeneID" id="120058147"/>
<proteinExistence type="inferred from homology"/>
<dbReference type="GO" id="GO:0006893">
    <property type="term" value="P:Golgi to plasma membrane transport"/>
    <property type="evidence" value="ECO:0007669"/>
    <property type="project" value="TreeGrafter"/>
</dbReference>
<dbReference type="InterPro" id="IPR013577">
    <property type="entry name" value="LLGL2"/>
</dbReference>
<gene>
    <name evidence="17" type="primary">LOC120058147</name>
</gene>
<comment type="subcellular location">
    <subcellularLocation>
        <location evidence="1">Cell membrane</location>
        <topology evidence="1">Peripheral membrane protein</topology>
    </subcellularLocation>
    <subcellularLocation>
        <location evidence="2">Cytoplasm</location>
    </subcellularLocation>
</comment>
<evidence type="ECO:0000256" key="5">
    <source>
        <dbReference type="ARBA" id="ARBA00022475"/>
    </source>
</evidence>
<evidence type="ECO:0000313" key="16">
    <source>
        <dbReference type="Proteomes" id="UP000808372"/>
    </source>
</evidence>
<dbReference type="Gene3D" id="1.20.5.110">
    <property type="match status" value="1"/>
</dbReference>
<dbReference type="Proteomes" id="UP000808372">
    <property type="component" value="Chromosome 13"/>
</dbReference>
<dbReference type="PRINTS" id="PR00962">
    <property type="entry name" value="LETHAL2GIANT"/>
</dbReference>
<keyword evidence="4" id="KW-0813">Transport</keyword>
<dbReference type="SUPFAM" id="SSF58038">
    <property type="entry name" value="SNARE fusion complex"/>
    <property type="match status" value="1"/>
</dbReference>
<evidence type="ECO:0000256" key="8">
    <source>
        <dbReference type="ARBA" id="ARBA00022574"/>
    </source>
</evidence>
<evidence type="ECO:0000256" key="11">
    <source>
        <dbReference type="ARBA" id="ARBA00023054"/>
    </source>
</evidence>
<evidence type="ECO:0000256" key="3">
    <source>
        <dbReference type="ARBA" id="ARBA00008070"/>
    </source>
</evidence>
<feature type="region of interest" description="Disordered" evidence="14">
    <location>
        <begin position="1158"/>
        <end position="1185"/>
    </location>
</feature>
<keyword evidence="9" id="KW-0677">Repeat</keyword>
<feature type="compositionally biased region" description="Low complexity" evidence="14">
    <location>
        <begin position="1395"/>
        <end position="1405"/>
    </location>
</feature>
<evidence type="ECO:0000256" key="14">
    <source>
        <dbReference type="SAM" id="MobiDB-lite"/>
    </source>
</evidence>
<keyword evidence="7" id="KW-0963">Cytoplasm</keyword>
<dbReference type="KEGG" id="snh:120058147"/>
<keyword evidence="5" id="KW-1003">Cell membrane</keyword>
<feature type="domain" description="V-SNARE coiled-coil homology" evidence="15">
    <location>
        <begin position="1703"/>
        <end position="1763"/>
    </location>
</feature>
<dbReference type="Gene3D" id="2.130.10.10">
    <property type="entry name" value="YVTN repeat-like/Quinoprotein amine dehydrogenase"/>
    <property type="match status" value="1"/>
</dbReference>
<organism evidence="16 17">
    <name type="scientific">Salvelinus namaycush</name>
    <name type="common">Lake trout</name>
    <name type="synonym">Salmo namaycush</name>
    <dbReference type="NCBI Taxonomy" id="8040"/>
    <lineage>
        <taxon>Eukaryota</taxon>
        <taxon>Metazoa</taxon>
        <taxon>Chordata</taxon>
        <taxon>Craniata</taxon>
        <taxon>Vertebrata</taxon>
        <taxon>Euteleostomi</taxon>
        <taxon>Actinopterygii</taxon>
        <taxon>Neopterygii</taxon>
        <taxon>Teleostei</taxon>
        <taxon>Protacanthopterygii</taxon>
        <taxon>Salmoniformes</taxon>
        <taxon>Salmonidae</taxon>
        <taxon>Salmoninae</taxon>
        <taxon>Salvelinus</taxon>
    </lineage>
</organism>
<dbReference type="Pfam" id="PF08366">
    <property type="entry name" value="LLGL"/>
    <property type="match status" value="1"/>
</dbReference>
<evidence type="ECO:0000256" key="2">
    <source>
        <dbReference type="ARBA" id="ARBA00004496"/>
    </source>
</evidence>
<keyword evidence="10" id="KW-0653">Protein transport</keyword>
<feature type="region of interest" description="Disordered" evidence="14">
    <location>
        <begin position="65"/>
        <end position="153"/>
    </location>
</feature>
<feature type="region of interest" description="Disordered" evidence="14">
    <location>
        <begin position="1387"/>
        <end position="1407"/>
    </location>
</feature>
<dbReference type="GO" id="GO:0019905">
    <property type="term" value="F:syntaxin binding"/>
    <property type="evidence" value="ECO:0007669"/>
    <property type="project" value="TreeGrafter"/>
</dbReference>
<evidence type="ECO:0000313" key="17">
    <source>
        <dbReference type="RefSeq" id="XP_038862542.1"/>
    </source>
</evidence>
<keyword evidence="8" id="KW-0853">WD repeat</keyword>
<dbReference type="GO" id="GO:0031201">
    <property type="term" value="C:SNARE complex"/>
    <property type="evidence" value="ECO:0007669"/>
    <property type="project" value="TreeGrafter"/>
</dbReference>
<dbReference type="InterPro" id="IPR001680">
    <property type="entry name" value="WD40_rpt"/>
</dbReference>
<keyword evidence="12" id="KW-0472">Membrane</keyword>
<dbReference type="GO" id="GO:0005886">
    <property type="term" value="C:plasma membrane"/>
    <property type="evidence" value="ECO:0007669"/>
    <property type="project" value="UniProtKB-SubCell"/>
</dbReference>
<feature type="compositionally biased region" description="Polar residues" evidence="14">
    <location>
        <begin position="1324"/>
        <end position="1342"/>
    </location>
</feature>
<dbReference type="RefSeq" id="XP_038862542.1">
    <property type="nucleotide sequence ID" value="XM_039006614.1"/>
</dbReference>
<keyword evidence="6" id="KW-0268">Exocytosis</keyword>
<evidence type="ECO:0000256" key="6">
    <source>
        <dbReference type="ARBA" id="ARBA00022483"/>
    </source>
</evidence>
<protein>
    <submittedName>
        <fullName evidence="17">Syntaxin-binding protein 5-like</fullName>
    </submittedName>
</protein>